<proteinExistence type="predicted"/>
<evidence type="ECO:0000313" key="1">
    <source>
        <dbReference type="EMBL" id="PFH46078.1"/>
    </source>
</evidence>
<dbReference type="Proteomes" id="UP000242287">
    <property type="component" value="Unassembled WGS sequence"/>
</dbReference>
<keyword evidence="2" id="KW-1185">Reference proteome</keyword>
<gene>
    <name evidence="1" type="ORF">AMATHDRAFT_8249</name>
</gene>
<name>A0A2A9N8G1_9AGAR</name>
<accession>A0A2A9N8G1</accession>
<evidence type="ECO:0000313" key="2">
    <source>
        <dbReference type="Proteomes" id="UP000242287"/>
    </source>
</evidence>
<organism evidence="1 2">
    <name type="scientific">Amanita thiersii Skay4041</name>
    <dbReference type="NCBI Taxonomy" id="703135"/>
    <lineage>
        <taxon>Eukaryota</taxon>
        <taxon>Fungi</taxon>
        <taxon>Dikarya</taxon>
        <taxon>Basidiomycota</taxon>
        <taxon>Agaricomycotina</taxon>
        <taxon>Agaricomycetes</taxon>
        <taxon>Agaricomycetidae</taxon>
        <taxon>Agaricales</taxon>
        <taxon>Pluteineae</taxon>
        <taxon>Amanitaceae</taxon>
        <taxon>Amanita</taxon>
    </lineage>
</organism>
<dbReference type="EMBL" id="KZ302239">
    <property type="protein sequence ID" value="PFH46078.1"/>
    <property type="molecule type" value="Genomic_DNA"/>
</dbReference>
<protein>
    <submittedName>
        <fullName evidence="1">Uncharacterized protein</fullName>
    </submittedName>
</protein>
<reference evidence="1 2" key="1">
    <citation type="submission" date="2014-02" db="EMBL/GenBank/DDBJ databases">
        <title>Transposable element dynamics among asymbiotic and ectomycorrhizal Amanita fungi.</title>
        <authorList>
            <consortium name="DOE Joint Genome Institute"/>
            <person name="Hess J."/>
            <person name="Skrede I."/>
            <person name="Wolfe B."/>
            <person name="LaButti K."/>
            <person name="Ohm R.A."/>
            <person name="Grigoriev I.V."/>
            <person name="Pringle A."/>
        </authorList>
    </citation>
    <scope>NUCLEOTIDE SEQUENCE [LARGE SCALE GENOMIC DNA]</scope>
    <source>
        <strain evidence="1 2">SKay4041</strain>
    </source>
</reference>
<sequence length="291" mass="31831">MSDRGYSVSSSPIGQSDNAFLTAISSLRTTFQQESASDDALHYIDSVVNSRANSPQPPHGQHEDNNFGQEEITRNITQGQRSHSVTPKASPVVSPKAIFRPSSMDNNNNDNGYISRMRSAPFDESQNIAQPVPSHPPLTFLAHNLINSNIDLSGTLISLLALMDKPQPLDFPSSTDPTFVLQNIFATNVNNMLQAKGYVPSIQAKDMGKALATHIHACTGSGFDNAQDKCTIQMDLLARIIAYAALELNMEVTDYTVASHGSTIPLIIYREVQEDWDFSGNTENFLLTNTT</sequence>
<dbReference type="AlphaFoldDB" id="A0A2A9N8G1"/>